<feature type="binding site" evidence="6">
    <location>
        <position position="212"/>
    </location>
    <ligand>
        <name>(6S)-NADPHX</name>
        <dbReference type="ChEBI" id="CHEBI:64076"/>
    </ligand>
</feature>
<comment type="catalytic activity">
    <reaction evidence="6">
        <text>(6S)-NADHX + ADP = AMP + phosphate + NADH + H(+)</text>
        <dbReference type="Rhea" id="RHEA:32223"/>
        <dbReference type="ChEBI" id="CHEBI:15378"/>
        <dbReference type="ChEBI" id="CHEBI:43474"/>
        <dbReference type="ChEBI" id="CHEBI:57945"/>
        <dbReference type="ChEBI" id="CHEBI:64074"/>
        <dbReference type="ChEBI" id="CHEBI:456215"/>
        <dbReference type="ChEBI" id="CHEBI:456216"/>
        <dbReference type="EC" id="4.2.1.136"/>
    </reaction>
</comment>
<proteinExistence type="inferred from homology"/>
<dbReference type="Gene3D" id="3.40.1190.20">
    <property type="match status" value="1"/>
</dbReference>
<dbReference type="GO" id="GO:0005524">
    <property type="term" value="F:ATP binding"/>
    <property type="evidence" value="ECO:0007669"/>
    <property type="project" value="UniProtKB-KW"/>
</dbReference>
<dbReference type="GO" id="GO:0110051">
    <property type="term" value="P:metabolite repair"/>
    <property type="evidence" value="ECO:0007669"/>
    <property type="project" value="TreeGrafter"/>
</dbReference>
<keyword evidence="1 6" id="KW-0547">Nucleotide-binding</keyword>
<feature type="binding site" evidence="6">
    <location>
        <position position="211"/>
    </location>
    <ligand>
        <name>AMP</name>
        <dbReference type="ChEBI" id="CHEBI:456215"/>
    </ligand>
</feature>
<feature type="domain" description="YjeF C-terminal" evidence="7">
    <location>
        <begin position="11"/>
        <end position="281"/>
    </location>
</feature>
<reference evidence="8 9" key="1">
    <citation type="submission" date="2019-03" db="EMBL/GenBank/DDBJ databases">
        <title>Genomic analyses of the natural microbiome of Caenorhabditis elegans.</title>
        <authorList>
            <person name="Samuel B."/>
        </authorList>
    </citation>
    <scope>NUCLEOTIDE SEQUENCE [LARGE SCALE GENOMIC DNA]</scope>
    <source>
        <strain evidence="8 9">JUb65</strain>
    </source>
</reference>
<dbReference type="GO" id="GO:0046496">
    <property type="term" value="P:nicotinamide nucleotide metabolic process"/>
    <property type="evidence" value="ECO:0007669"/>
    <property type="project" value="UniProtKB-UniRule"/>
</dbReference>
<dbReference type="GO" id="GO:0052856">
    <property type="term" value="F:NAD(P)HX epimerase activity"/>
    <property type="evidence" value="ECO:0007669"/>
    <property type="project" value="TreeGrafter"/>
</dbReference>
<feature type="binding site" evidence="6">
    <location>
        <begin position="181"/>
        <end position="185"/>
    </location>
    <ligand>
        <name>AMP</name>
        <dbReference type="ChEBI" id="CHEBI:456215"/>
    </ligand>
</feature>
<evidence type="ECO:0000256" key="3">
    <source>
        <dbReference type="ARBA" id="ARBA00022857"/>
    </source>
</evidence>
<gene>
    <name evidence="6" type="primary">nnrD</name>
    <name evidence="8" type="ORF">EDF64_104293</name>
</gene>
<dbReference type="Proteomes" id="UP000295764">
    <property type="component" value="Unassembled WGS sequence"/>
</dbReference>
<keyword evidence="2 6" id="KW-0067">ATP-binding</keyword>
<dbReference type="PROSITE" id="PS51383">
    <property type="entry name" value="YJEF_C_3"/>
    <property type="match status" value="1"/>
</dbReference>
<keyword evidence="3 6" id="KW-0521">NADP</keyword>
<dbReference type="CDD" id="cd01171">
    <property type="entry name" value="YXKO-related"/>
    <property type="match status" value="1"/>
</dbReference>
<keyword evidence="4 6" id="KW-0520">NAD</keyword>
<dbReference type="AlphaFoldDB" id="A0A4R6DKX3"/>
<feature type="binding site" evidence="6">
    <location>
        <position position="144"/>
    </location>
    <ligand>
        <name>(6S)-NADPHX</name>
        <dbReference type="ChEBI" id="CHEBI:64076"/>
    </ligand>
</feature>
<dbReference type="HAMAP" id="MF_01965">
    <property type="entry name" value="NADHX_dehydratase"/>
    <property type="match status" value="1"/>
</dbReference>
<accession>A0A4R6DKX3</accession>
<keyword evidence="5 6" id="KW-0456">Lyase</keyword>
<feature type="binding site" evidence="6">
    <location>
        <position position="46"/>
    </location>
    <ligand>
        <name>(6S)-NADPHX</name>
        <dbReference type="ChEBI" id="CHEBI:64076"/>
    </ligand>
</feature>
<dbReference type="EMBL" id="SNVW01000004">
    <property type="protein sequence ID" value="TDN44889.1"/>
    <property type="molecule type" value="Genomic_DNA"/>
</dbReference>
<organism evidence="8 9">
    <name type="scientific">Curtobacterium flaccumfaciens</name>
    <dbReference type="NCBI Taxonomy" id="2035"/>
    <lineage>
        <taxon>Bacteria</taxon>
        <taxon>Bacillati</taxon>
        <taxon>Actinomycetota</taxon>
        <taxon>Actinomycetes</taxon>
        <taxon>Micrococcales</taxon>
        <taxon>Microbacteriaceae</taxon>
        <taxon>Curtobacterium</taxon>
    </lineage>
</organism>
<dbReference type="PANTHER" id="PTHR12592:SF0">
    <property type="entry name" value="ATP-DEPENDENT (S)-NAD(P)H-HYDRATE DEHYDRATASE"/>
    <property type="match status" value="1"/>
</dbReference>
<dbReference type="PANTHER" id="PTHR12592">
    <property type="entry name" value="ATP-DEPENDENT (S)-NAD(P)H-HYDRATE DEHYDRATASE FAMILY MEMBER"/>
    <property type="match status" value="1"/>
</dbReference>
<comment type="cofactor">
    <cofactor evidence="6">
        <name>Mg(2+)</name>
        <dbReference type="ChEBI" id="CHEBI:18420"/>
    </cofactor>
</comment>
<dbReference type="EC" id="4.2.1.136" evidence="6"/>
<dbReference type="SUPFAM" id="SSF53613">
    <property type="entry name" value="Ribokinase-like"/>
    <property type="match status" value="1"/>
</dbReference>
<dbReference type="STRING" id="2035.RU06_11160"/>
<dbReference type="InterPro" id="IPR029056">
    <property type="entry name" value="Ribokinase-like"/>
</dbReference>
<comment type="function">
    <text evidence="6">Catalyzes the dehydration of the S-form of NAD(P)HX at the expense of ADP, which is converted to AMP. Together with NAD(P)HX epimerase, which catalyzes the epimerization of the S- and R-forms, the enzyme allows the repair of both epimers of NAD(P)HX, a damaged form of NAD(P)H that is a result of enzymatic or heat-dependent hydration.</text>
</comment>
<sequence>MAVVNDFVPFAPTDAAAWTTAPDGRSTKYRRGVLGVATGSDQYPGAAVMGVDAAVHTGVGMVRYVGPSRASDHVLARRPEVVAGIGRVQAWLVGSGISASSLDDLDDTTASGFTHASDDGVPVVVDAGAIPLVELGPLAVLTPHAGELAGVLDVPRESIERDPAAAAVRAAAQTGSVVLLKGSATHVATPDGSVRLVASSATPWLAAAGAGDVLGGVLGALVAARQGAAEASGSTLSPSDLAHLAASAAVVHGIAARRASGGGPFTMAALIAELPGVVRDLVVEGDARE</sequence>
<comment type="similarity">
    <text evidence="6">Belongs to the NnrD/CARKD family.</text>
</comment>
<dbReference type="GO" id="GO:0052855">
    <property type="term" value="F:ADP-dependent NAD(P)H-hydrate dehydratase activity"/>
    <property type="evidence" value="ECO:0007669"/>
    <property type="project" value="UniProtKB-UniRule"/>
</dbReference>
<evidence type="ECO:0000256" key="5">
    <source>
        <dbReference type="ARBA" id="ARBA00023239"/>
    </source>
</evidence>
<evidence type="ECO:0000313" key="8">
    <source>
        <dbReference type="EMBL" id="TDN44889.1"/>
    </source>
</evidence>
<evidence type="ECO:0000256" key="2">
    <source>
        <dbReference type="ARBA" id="ARBA00022840"/>
    </source>
</evidence>
<evidence type="ECO:0000256" key="4">
    <source>
        <dbReference type="ARBA" id="ARBA00023027"/>
    </source>
</evidence>
<evidence type="ECO:0000259" key="7">
    <source>
        <dbReference type="PROSITE" id="PS51383"/>
    </source>
</evidence>
<feature type="binding site" evidence="6">
    <location>
        <position position="96"/>
    </location>
    <ligand>
        <name>(6S)-NADPHX</name>
        <dbReference type="ChEBI" id="CHEBI:64076"/>
    </ligand>
</feature>
<comment type="caution">
    <text evidence="8">The sequence shown here is derived from an EMBL/GenBank/DDBJ whole genome shotgun (WGS) entry which is preliminary data.</text>
</comment>
<evidence type="ECO:0000256" key="1">
    <source>
        <dbReference type="ARBA" id="ARBA00022741"/>
    </source>
</evidence>
<dbReference type="InterPro" id="IPR000631">
    <property type="entry name" value="CARKD"/>
</dbReference>
<comment type="catalytic activity">
    <reaction evidence="6">
        <text>(6S)-NADPHX + ADP = AMP + phosphate + NADPH + H(+)</text>
        <dbReference type="Rhea" id="RHEA:32235"/>
        <dbReference type="ChEBI" id="CHEBI:15378"/>
        <dbReference type="ChEBI" id="CHEBI:43474"/>
        <dbReference type="ChEBI" id="CHEBI:57783"/>
        <dbReference type="ChEBI" id="CHEBI:64076"/>
        <dbReference type="ChEBI" id="CHEBI:456215"/>
        <dbReference type="ChEBI" id="CHEBI:456216"/>
        <dbReference type="EC" id="4.2.1.136"/>
    </reaction>
</comment>
<name>A0A4R6DKX3_9MICO</name>
<protein>
    <recommendedName>
        <fullName evidence="6">ADP-dependent (S)-NAD(P)H-hydrate dehydratase</fullName>
        <ecNumber evidence="6">4.2.1.136</ecNumber>
    </recommendedName>
    <alternativeName>
        <fullName evidence="6">ADP-dependent NAD(P)HX dehydratase</fullName>
    </alternativeName>
</protein>
<evidence type="ECO:0000313" key="9">
    <source>
        <dbReference type="Proteomes" id="UP000295764"/>
    </source>
</evidence>
<dbReference type="Pfam" id="PF01256">
    <property type="entry name" value="Carb_kinase"/>
    <property type="match status" value="1"/>
</dbReference>
<evidence type="ECO:0000256" key="6">
    <source>
        <dbReference type="HAMAP-Rule" id="MF_01965"/>
    </source>
</evidence>
<comment type="subunit">
    <text evidence="6">Homotetramer.</text>
</comment>